<reference evidence="1 2" key="1">
    <citation type="submission" date="2020-08" db="EMBL/GenBank/DDBJ databases">
        <title>Genome public.</title>
        <authorList>
            <person name="Liu C."/>
            <person name="Sun Q."/>
        </authorList>
    </citation>
    <scope>NUCLEOTIDE SEQUENCE [LARGE SCALE GENOMIC DNA]</scope>
    <source>
        <strain evidence="1 2">NSJ-43</strain>
    </source>
</reference>
<dbReference type="Gene3D" id="3.90.105.50">
    <property type="match status" value="1"/>
</dbReference>
<comment type="caution">
    <text evidence="1">The sequence shown here is derived from an EMBL/GenBank/DDBJ whole genome shotgun (WGS) entry which is preliminary data.</text>
</comment>
<dbReference type="EMBL" id="JACOPD010000005">
    <property type="protein sequence ID" value="MBC5680880.1"/>
    <property type="molecule type" value="Genomic_DNA"/>
</dbReference>
<keyword evidence="2" id="KW-1185">Reference proteome</keyword>
<dbReference type="Proteomes" id="UP000628463">
    <property type="component" value="Unassembled WGS sequence"/>
</dbReference>
<name>A0ABR7G0B7_9FIRM</name>
<dbReference type="InterPro" id="IPR015122">
    <property type="entry name" value="Tn916-Xis"/>
</dbReference>
<gene>
    <name evidence="1" type="ORF">H8S01_07905</name>
</gene>
<protein>
    <recommendedName>
        <fullName evidence="3">DNA-binding protein</fullName>
    </recommendedName>
</protein>
<dbReference type="InterPro" id="IPR038148">
    <property type="entry name" value="Tn1545/Tn916_Xis"/>
</dbReference>
<dbReference type="Pfam" id="PF09035">
    <property type="entry name" value="Tn916-Xis"/>
    <property type="match status" value="1"/>
</dbReference>
<evidence type="ECO:0000313" key="1">
    <source>
        <dbReference type="EMBL" id="MBC5680880.1"/>
    </source>
</evidence>
<organism evidence="1 2">
    <name type="scientific">Lachnospira hominis</name>
    <name type="common">ex Liu et al. 2021</name>
    <dbReference type="NCBI Taxonomy" id="2763051"/>
    <lineage>
        <taxon>Bacteria</taxon>
        <taxon>Bacillati</taxon>
        <taxon>Bacillota</taxon>
        <taxon>Clostridia</taxon>
        <taxon>Lachnospirales</taxon>
        <taxon>Lachnospiraceae</taxon>
        <taxon>Lachnospira</taxon>
    </lineage>
</organism>
<dbReference type="RefSeq" id="WP_186836841.1">
    <property type="nucleotide sequence ID" value="NZ_JACOPD010000005.1"/>
</dbReference>
<proteinExistence type="predicted"/>
<evidence type="ECO:0000313" key="2">
    <source>
        <dbReference type="Proteomes" id="UP000628463"/>
    </source>
</evidence>
<accession>A0ABR7G0B7</accession>
<evidence type="ECO:0008006" key="3">
    <source>
        <dbReference type="Google" id="ProtNLM"/>
    </source>
</evidence>
<sequence length="60" mass="7272">MKDKLLLSIKETSDLFGIGQHRLRDIIREDYDYKYHLMVGRVIKIKRQSFEEFISKVEQI</sequence>